<dbReference type="Proteomes" id="UP001303889">
    <property type="component" value="Unassembled WGS sequence"/>
</dbReference>
<dbReference type="EMBL" id="MU855853">
    <property type="protein sequence ID" value="KAK3898958.1"/>
    <property type="molecule type" value="Genomic_DNA"/>
</dbReference>
<dbReference type="AlphaFoldDB" id="A0AAN6MFE6"/>
<reference evidence="1" key="1">
    <citation type="journal article" date="2023" name="Mol. Phylogenet. Evol.">
        <title>Genome-scale phylogeny and comparative genomics of the fungal order Sordariales.</title>
        <authorList>
            <person name="Hensen N."/>
            <person name="Bonometti L."/>
            <person name="Westerberg I."/>
            <person name="Brannstrom I.O."/>
            <person name="Guillou S."/>
            <person name="Cros-Aarteil S."/>
            <person name="Calhoun S."/>
            <person name="Haridas S."/>
            <person name="Kuo A."/>
            <person name="Mondo S."/>
            <person name="Pangilinan J."/>
            <person name="Riley R."/>
            <person name="LaButti K."/>
            <person name="Andreopoulos B."/>
            <person name="Lipzen A."/>
            <person name="Chen C."/>
            <person name="Yan M."/>
            <person name="Daum C."/>
            <person name="Ng V."/>
            <person name="Clum A."/>
            <person name="Steindorff A."/>
            <person name="Ohm R.A."/>
            <person name="Martin F."/>
            <person name="Silar P."/>
            <person name="Natvig D.O."/>
            <person name="Lalanne C."/>
            <person name="Gautier V."/>
            <person name="Ament-Velasquez S.L."/>
            <person name="Kruys A."/>
            <person name="Hutchinson M.I."/>
            <person name="Powell A.J."/>
            <person name="Barry K."/>
            <person name="Miller A.N."/>
            <person name="Grigoriev I.V."/>
            <person name="Debuchy R."/>
            <person name="Gladieux P."/>
            <person name="Hiltunen Thoren M."/>
            <person name="Johannesson H."/>
        </authorList>
    </citation>
    <scope>NUCLEOTIDE SEQUENCE</scope>
    <source>
        <strain evidence="1">CBS 103.79</strain>
    </source>
</reference>
<accession>A0AAN6MFE6</accession>
<proteinExistence type="predicted"/>
<evidence type="ECO:0000313" key="2">
    <source>
        <dbReference type="Proteomes" id="UP001303889"/>
    </source>
</evidence>
<sequence length="317" mass="35291">MVDAAKAPSGAASAHASAEVIYQEFLKVLARMEPEQASICTKICACGHLYRYQHYYLPCWEWGVKKMVCLNMGSLRHVRENGGPFPPSATTVTATTSRKEPSYRAVLRDEALRDRLKALPLSLNDPLQSMLRHMAALDVAMALTICGAPGGVEYERVKTHFKRLCAINDGDEGQVKKLGKKPKMEGGWVEVWYAGGYTATEREALEKVGQVLEGAGAGALRVVEGEWEGEVGAKTMVDEARILRDEYVEYKQDPNRMPHPIGPAQLYLRQDVVKLTARDNIVPPYPVNFPPDYPHKHENWYLDKLPRNGRGTAVGRS</sequence>
<gene>
    <name evidence="1" type="ORF">C8A05DRAFT_37429</name>
</gene>
<name>A0AAN6MFE6_9PEZI</name>
<comment type="caution">
    <text evidence="1">The sequence shown here is derived from an EMBL/GenBank/DDBJ whole genome shotgun (WGS) entry which is preliminary data.</text>
</comment>
<protein>
    <submittedName>
        <fullName evidence="1">Uncharacterized protein</fullName>
    </submittedName>
</protein>
<reference evidence="1" key="2">
    <citation type="submission" date="2023-05" db="EMBL/GenBank/DDBJ databases">
        <authorList>
            <consortium name="Lawrence Berkeley National Laboratory"/>
            <person name="Steindorff A."/>
            <person name="Hensen N."/>
            <person name="Bonometti L."/>
            <person name="Westerberg I."/>
            <person name="Brannstrom I.O."/>
            <person name="Guillou S."/>
            <person name="Cros-Aarteil S."/>
            <person name="Calhoun S."/>
            <person name="Haridas S."/>
            <person name="Kuo A."/>
            <person name="Mondo S."/>
            <person name="Pangilinan J."/>
            <person name="Riley R."/>
            <person name="Labutti K."/>
            <person name="Andreopoulos B."/>
            <person name="Lipzen A."/>
            <person name="Chen C."/>
            <person name="Yanf M."/>
            <person name="Daum C."/>
            <person name="Ng V."/>
            <person name="Clum A."/>
            <person name="Ohm R."/>
            <person name="Martin F."/>
            <person name="Silar P."/>
            <person name="Natvig D."/>
            <person name="Lalanne C."/>
            <person name="Gautier V."/>
            <person name="Ament-Velasquez S.L."/>
            <person name="Kruys A."/>
            <person name="Hutchinson M.I."/>
            <person name="Powell A.J."/>
            <person name="Barry K."/>
            <person name="Miller A.N."/>
            <person name="Grigoriev I.V."/>
            <person name="Debuchy R."/>
            <person name="Gladieux P."/>
            <person name="Thoren M.H."/>
            <person name="Johannesson H."/>
        </authorList>
    </citation>
    <scope>NUCLEOTIDE SEQUENCE</scope>
    <source>
        <strain evidence="1">CBS 103.79</strain>
    </source>
</reference>
<keyword evidence="2" id="KW-1185">Reference proteome</keyword>
<organism evidence="1 2">
    <name type="scientific">Staphylotrichum tortipilum</name>
    <dbReference type="NCBI Taxonomy" id="2831512"/>
    <lineage>
        <taxon>Eukaryota</taxon>
        <taxon>Fungi</taxon>
        <taxon>Dikarya</taxon>
        <taxon>Ascomycota</taxon>
        <taxon>Pezizomycotina</taxon>
        <taxon>Sordariomycetes</taxon>
        <taxon>Sordariomycetidae</taxon>
        <taxon>Sordariales</taxon>
        <taxon>Chaetomiaceae</taxon>
        <taxon>Staphylotrichum</taxon>
    </lineage>
</organism>
<evidence type="ECO:0000313" key="1">
    <source>
        <dbReference type="EMBL" id="KAK3898958.1"/>
    </source>
</evidence>